<evidence type="ECO:0000313" key="3">
    <source>
        <dbReference type="EMBL" id="QSB46250.1"/>
    </source>
</evidence>
<organism evidence="3 4">
    <name type="scientific">Tsuneonella flava</name>
    <dbReference type="NCBI Taxonomy" id="2055955"/>
    <lineage>
        <taxon>Bacteria</taxon>
        <taxon>Pseudomonadati</taxon>
        <taxon>Pseudomonadota</taxon>
        <taxon>Alphaproteobacteria</taxon>
        <taxon>Sphingomonadales</taxon>
        <taxon>Erythrobacteraceae</taxon>
        <taxon>Tsuneonella</taxon>
    </lineage>
</organism>
<evidence type="ECO:0000259" key="2">
    <source>
        <dbReference type="Pfam" id="PF22022"/>
    </source>
</evidence>
<evidence type="ECO:0000313" key="4">
    <source>
        <dbReference type="Proteomes" id="UP000663637"/>
    </source>
</evidence>
<reference evidence="3 4" key="1">
    <citation type="submission" date="2020-09" db="EMBL/GenBank/DDBJ databases">
        <title>Complete genome sequence of altererythrobacter flavus SS-21NJ, isolated from Dongying oil sludge in Shandong province.</title>
        <authorList>
            <person name="Sun S."/>
            <person name="Zhang Z."/>
        </authorList>
    </citation>
    <scope>NUCLEOTIDE SEQUENCE [LARGE SCALE GENOMIC DNA]</scope>
    <source>
        <strain evidence="3 4">SS-21NJ</strain>
    </source>
</reference>
<keyword evidence="1" id="KW-0238">DNA-binding</keyword>
<protein>
    <recommendedName>
        <fullName evidence="2">Phage integrase central domain-containing protein</fullName>
    </recommendedName>
</protein>
<dbReference type="Proteomes" id="UP000663637">
    <property type="component" value="Chromosome"/>
</dbReference>
<dbReference type="Pfam" id="PF22022">
    <property type="entry name" value="Phage_int_M"/>
    <property type="match status" value="1"/>
</dbReference>
<proteinExistence type="predicted"/>
<dbReference type="InterPro" id="IPR053876">
    <property type="entry name" value="Phage_int_M"/>
</dbReference>
<feature type="domain" description="Phage integrase central" evidence="2">
    <location>
        <begin position="5"/>
        <end position="82"/>
    </location>
</feature>
<dbReference type="RefSeq" id="WP_190276512.1">
    <property type="nucleotide sequence ID" value="NZ_PHSO01000006.1"/>
</dbReference>
<dbReference type="EMBL" id="CP061510">
    <property type="protein sequence ID" value="QSB46250.1"/>
    <property type="molecule type" value="Genomic_DNA"/>
</dbReference>
<keyword evidence="4" id="KW-1185">Reference proteome</keyword>
<name>A0ABX7KD71_9SPHN</name>
<accession>A0ABX7KD71</accession>
<dbReference type="InterPro" id="IPR010998">
    <property type="entry name" value="Integrase_recombinase_N"/>
</dbReference>
<gene>
    <name evidence="3" type="ORF">IDJ81_06770</name>
</gene>
<evidence type="ECO:0000256" key="1">
    <source>
        <dbReference type="ARBA" id="ARBA00023125"/>
    </source>
</evidence>
<dbReference type="Gene3D" id="1.10.150.130">
    <property type="match status" value="2"/>
</dbReference>
<sequence length="87" mass="9919">MAKSFEEVAREWHALQNERWKPVHANDAIISLESDAFPDNGAILRKIESRSVIETARRIKQRVAAIYRYANAEDAKIENPAAISTIR</sequence>